<reference evidence="2" key="2">
    <citation type="submission" date="2021-02" db="EMBL/GenBank/DDBJ databases">
        <authorList>
            <person name="Kimball J.A."/>
            <person name="Haas M.W."/>
            <person name="Macchietto M."/>
            <person name="Kono T."/>
            <person name="Duquette J."/>
            <person name="Shao M."/>
        </authorList>
    </citation>
    <scope>NUCLEOTIDE SEQUENCE</scope>
    <source>
        <tissue evidence="2">Fresh leaf tissue</tissue>
    </source>
</reference>
<dbReference type="Proteomes" id="UP000729402">
    <property type="component" value="Unassembled WGS sequence"/>
</dbReference>
<proteinExistence type="predicted"/>
<dbReference type="EMBL" id="JAAALK010000287">
    <property type="protein sequence ID" value="KAG8058800.1"/>
    <property type="molecule type" value="Genomic_DNA"/>
</dbReference>
<keyword evidence="3" id="KW-1185">Reference proteome</keyword>
<evidence type="ECO:0000313" key="3">
    <source>
        <dbReference type="Proteomes" id="UP000729402"/>
    </source>
</evidence>
<accession>A0A8J5VB59</accession>
<dbReference type="AlphaFoldDB" id="A0A8J5VB59"/>
<sequence length="119" mass="13478">MCWSLEDEVRWIWSGGRKTPVASCSIFSARLPSTSTTTRSIVHICLEVGAVTYESTTTTASQSSSVRATWMMSSLTATSGPPRLQHPRRRTSAGPRQCLREFVLSLHKPQPRRRRQCRW</sequence>
<feature type="region of interest" description="Disordered" evidence="1">
    <location>
        <begin position="76"/>
        <end position="95"/>
    </location>
</feature>
<comment type="caution">
    <text evidence="2">The sequence shown here is derived from an EMBL/GenBank/DDBJ whole genome shotgun (WGS) entry which is preliminary data.</text>
</comment>
<evidence type="ECO:0000313" key="2">
    <source>
        <dbReference type="EMBL" id="KAG8058800.1"/>
    </source>
</evidence>
<evidence type="ECO:0000256" key="1">
    <source>
        <dbReference type="SAM" id="MobiDB-lite"/>
    </source>
</evidence>
<protein>
    <submittedName>
        <fullName evidence="2">Uncharacterized protein</fullName>
    </submittedName>
</protein>
<organism evidence="2 3">
    <name type="scientific">Zizania palustris</name>
    <name type="common">Northern wild rice</name>
    <dbReference type="NCBI Taxonomy" id="103762"/>
    <lineage>
        <taxon>Eukaryota</taxon>
        <taxon>Viridiplantae</taxon>
        <taxon>Streptophyta</taxon>
        <taxon>Embryophyta</taxon>
        <taxon>Tracheophyta</taxon>
        <taxon>Spermatophyta</taxon>
        <taxon>Magnoliopsida</taxon>
        <taxon>Liliopsida</taxon>
        <taxon>Poales</taxon>
        <taxon>Poaceae</taxon>
        <taxon>BOP clade</taxon>
        <taxon>Oryzoideae</taxon>
        <taxon>Oryzeae</taxon>
        <taxon>Zizaniinae</taxon>
        <taxon>Zizania</taxon>
    </lineage>
</organism>
<reference evidence="2" key="1">
    <citation type="journal article" date="2021" name="bioRxiv">
        <title>Whole Genome Assembly and Annotation of Northern Wild Rice, Zizania palustris L., Supports a Whole Genome Duplication in the Zizania Genus.</title>
        <authorList>
            <person name="Haas M."/>
            <person name="Kono T."/>
            <person name="Macchietto M."/>
            <person name="Millas R."/>
            <person name="McGilp L."/>
            <person name="Shao M."/>
            <person name="Duquette J."/>
            <person name="Hirsch C.N."/>
            <person name="Kimball J."/>
        </authorList>
    </citation>
    <scope>NUCLEOTIDE SEQUENCE</scope>
    <source>
        <tissue evidence="2">Fresh leaf tissue</tissue>
    </source>
</reference>
<name>A0A8J5VB59_ZIZPA</name>
<gene>
    <name evidence="2" type="ORF">GUJ93_ZPchr0002g24246</name>
</gene>